<name>A0A0F9IGC6_9ZZZZ</name>
<proteinExistence type="predicted"/>
<sequence>METRKAQKYCIKWKNNRGATHTGPVLMASPANTTFLYDLLPESLGKIELPRPRLFEEAQTLADNMNTSPEFNNQSHTVVIYRGKKRADKPAPKGAIEGFTPVFQLPSVKTGRPRMEA</sequence>
<dbReference type="EMBL" id="LAZR01012494">
    <property type="protein sequence ID" value="KKM26542.1"/>
    <property type="molecule type" value="Genomic_DNA"/>
</dbReference>
<protein>
    <submittedName>
        <fullName evidence="1">Uncharacterized protein</fullName>
    </submittedName>
</protein>
<dbReference type="AlphaFoldDB" id="A0A0F9IGC6"/>
<comment type="caution">
    <text evidence="1">The sequence shown here is derived from an EMBL/GenBank/DDBJ whole genome shotgun (WGS) entry which is preliminary data.</text>
</comment>
<accession>A0A0F9IGC6</accession>
<reference evidence="1" key="1">
    <citation type="journal article" date="2015" name="Nature">
        <title>Complex archaea that bridge the gap between prokaryotes and eukaryotes.</title>
        <authorList>
            <person name="Spang A."/>
            <person name="Saw J.H."/>
            <person name="Jorgensen S.L."/>
            <person name="Zaremba-Niedzwiedzka K."/>
            <person name="Martijn J."/>
            <person name="Lind A.E."/>
            <person name="van Eijk R."/>
            <person name="Schleper C."/>
            <person name="Guy L."/>
            <person name="Ettema T.J."/>
        </authorList>
    </citation>
    <scope>NUCLEOTIDE SEQUENCE</scope>
</reference>
<organism evidence="1">
    <name type="scientific">marine sediment metagenome</name>
    <dbReference type="NCBI Taxonomy" id="412755"/>
    <lineage>
        <taxon>unclassified sequences</taxon>
        <taxon>metagenomes</taxon>
        <taxon>ecological metagenomes</taxon>
    </lineage>
</organism>
<gene>
    <name evidence="1" type="ORF">LCGC14_1583790</name>
</gene>
<evidence type="ECO:0000313" key="1">
    <source>
        <dbReference type="EMBL" id="KKM26542.1"/>
    </source>
</evidence>